<dbReference type="GO" id="GO:0000105">
    <property type="term" value="P:L-histidine biosynthetic process"/>
    <property type="evidence" value="ECO:0007669"/>
    <property type="project" value="UniProtKB-UniRule"/>
</dbReference>
<accession>A0A1L3JBC1</accession>
<keyword evidence="4 5" id="KW-0560">Oxidoreductase</keyword>
<dbReference type="InterPro" id="IPR022695">
    <property type="entry name" value="Histidinol_DH_monofunct"/>
</dbReference>
<evidence type="ECO:0000256" key="3">
    <source>
        <dbReference type="ARBA" id="ARBA00022833"/>
    </source>
</evidence>
<feature type="binding site" evidence="5 9">
    <location>
        <position position="262"/>
    </location>
    <ligand>
        <name>Zn(2+)</name>
        <dbReference type="ChEBI" id="CHEBI:29105"/>
    </ligand>
</feature>
<dbReference type="FunFam" id="3.40.50.1980:FF:000001">
    <property type="entry name" value="Histidinol dehydrogenase"/>
    <property type="match status" value="1"/>
</dbReference>
<comment type="function">
    <text evidence="5">Catalyzes the sequential NAD-dependent oxidations of L-histidinol to L-histidinaldehyde and then to L-histidine.</text>
</comment>
<feature type="binding site" evidence="5 9">
    <location>
        <position position="420"/>
    </location>
    <ligand>
        <name>Zn(2+)</name>
        <dbReference type="ChEBI" id="CHEBI:29105"/>
    </ligand>
</feature>
<dbReference type="PRINTS" id="PR00083">
    <property type="entry name" value="HOLDHDRGNASE"/>
</dbReference>
<keyword evidence="2 5" id="KW-0479">Metal-binding</keyword>
<feature type="binding site" evidence="5 8">
    <location>
        <position position="420"/>
    </location>
    <ligand>
        <name>substrate</name>
    </ligand>
</feature>
<evidence type="ECO:0000256" key="4">
    <source>
        <dbReference type="ARBA" id="ARBA00023002"/>
    </source>
</evidence>
<dbReference type="FunFam" id="3.40.50.1980:FF:000026">
    <property type="entry name" value="Histidinol dehydrogenase"/>
    <property type="match status" value="1"/>
</dbReference>
<feature type="binding site" evidence="5 8">
    <location>
        <position position="237"/>
    </location>
    <ligand>
        <name>substrate</name>
    </ligand>
</feature>
<feature type="binding site" evidence="5 9">
    <location>
        <position position="259"/>
    </location>
    <ligand>
        <name>Zn(2+)</name>
        <dbReference type="ChEBI" id="CHEBI:29105"/>
    </ligand>
</feature>
<dbReference type="STRING" id="1913578.LPB140_06075"/>
<dbReference type="EC" id="1.1.1.23" evidence="5"/>
<dbReference type="OrthoDB" id="9805269at2"/>
<dbReference type="GO" id="GO:0008270">
    <property type="term" value="F:zinc ion binding"/>
    <property type="evidence" value="ECO:0007669"/>
    <property type="project" value="UniProtKB-UniRule"/>
</dbReference>
<evidence type="ECO:0000256" key="8">
    <source>
        <dbReference type="PIRSR" id="PIRSR000099-3"/>
    </source>
</evidence>
<dbReference type="InterPro" id="IPR012131">
    <property type="entry name" value="Hstdl_DH"/>
</dbReference>
<comment type="catalytic activity">
    <reaction evidence="5">
        <text>L-histidinol + 2 NAD(+) + H2O = L-histidine + 2 NADH + 3 H(+)</text>
        <dbReference type="Rhea" id="RHEA:20641"/>
        <dbReference type="ChEBI" id="CHEBI:15377"/>
        <dbReference type="ChEBI" id="CHEBI:15378"/>
        <dbReference type="ChEBI" id="CHEBI:57540"/>
        <dbReference type="ChEBI" id="CHEBI:57595"/>
        <dbReference type="ChEBI" id="CHEBI:57699"/>
        <dbReference type="ChEBI" id="CHEBI:57945"/>
        <dbReference type="EC" id="1.1.1.23"/>
    </reaction>
</comment>
<keyword evidence="3 5" id="KW-0862">Zinc</keyword>
<comment type="caution">
    <text evidence="5">Lacks conserved residue(s) required for the propagation of feature annotation.</text>
</comment>
<feature type="binding site" evidence="5 8">
    <location>
        <position position="361"/>
    </location>
    <ligand>
        <name>substrate</name>
    </ligand>
</feature>
<dbReference type="PROSITE" id="PS00611">
    <property type="entry name" value="HISOL_DEHYDROGENASE"/>
    <property type="match status" value="1"/>
</dbReference>
<dbReference type="Pfam" id="PF00815">
    <property type="entry name" value="Histidinol_dh"/>
    <property type="match status" value="1"/>
</dbReference>
<evidence type="ECO:0000256" key="1">
    <source>
        <dbReference type="ARBA" id="ARBA00010178"/>
    </source>
</evidence>
<dbReference type="EMBL" id="CP018154">
    <property type="protein sequence ID" value="APG62430.1"/>
    <property type="molecule type" value="Genomic_DNA"/>
</dbReference>
<dbReference type="CDD" id="cd06572">
    <property type="entry name" value="Histidinol_dh"/>
    <property type="match status" value="1"/>
</dbReference>
<gene>
    <name evidence="5" type="primary">hisD</name>
    <name evidence="11" type="ORF">LPB140_06075</name>
</gene>
<feature type="binding site" evidence="5 8">
    <location>
        <position position="328"/>
    </location>
    <ligand>
        <name>substrate</name>
    </ligand>
</feature>
<proteinExistence type="inferred from homology"/>
<evidence type="ECO:0000256" key="10">
    <source>
        <dbReference type="RuleBase" id="RU004175"/>
    </source>
</evidence>
<dbReference type="Proteomes" id="UP000242561">
    <property type="component" value="Chromosome"/>
</dbReference>
<reference evidence="11 12" key="1">
    <citation type="submission" date="2016-11" db="EMBL/GenBank/DDBJ databases">
        <title>Sphingorhabdus sp. LPB0140, isolated from marine environment.</title>
        <authorList>
            <person name="Kim E."/>
            <person name="Yi H."/>
        </authorList>
    </citation>
    <scope>NUCLEOTIDE SEQUENCE [LARGE SCALE GENOMIC DNA]</scope>
    <source>
        <strain evidence="11 12">LPB0140</strain>
    </source>
</reference>
<keyword evidence="12" id="KW-1185">Reference proteome</keyword>
<keyword evidence="5" id="KW-0028">Amino-acid biosynthesis</keyword>
<dbReference type="PIRSF" id="PIRSF000099">
    <property type="entry name" value="Histidinol_dh"/>
    <property type="match status" value="1"/>
</dbReference>
<evidence type="ECO:0000313" key="11">
    <source>
        <dbReference type="EMBL" id="APG62430.1"/>
    </source>
</evidence>
<protein>
    <recommendedName>
        <fullName evidence="5">Histidinol dehydrogenase</fullName>
        <shortName evidence="5">HDH</shortName>
        <ecNumber evidence="5">1.1.1.23</ecNumber>
    </recommendedName>
</protein>
<evidence type="ECO:0000256" key="6">
    <source>
        <dbReference type="PIRNR" id="PIRNR000099"/>
    </source>
</evidence>
<dbReference type="NCBIfam" id="TIGR00069">
    <property type="entry name" value="hisD"/>
    <property type="match status" value="1"/>
</dbReference>
<dbReference type="Gene3D" id="3.40.50.1980">
    <property type="entry name" value="Nitrogenase molybdenum iron protein domain"/>
    <property type="match status" value="2"/>
</dbReference>
<dbReference type="GO" id="GO:0051287">
    <property type="term" value="F:NAD binding"/>
    <property type="evidence" value="ECO:0007669"/>
    <property type="project" value="InterPro"/>
</dbReference>
<dbReference type="UniPathway" id="UPA00031">
    <property type="reaction ID" value="UER00014"/>
</dbReference>
<dbReference type="InterPro" id="IPR001692">
    <property type="entry name" value="Histidinol_DH_CS"/>
</dbReference>
<sequence length="436" mass="46817">MPALLNINDKDFDAKLARLTHRQSENLSDISGDVANIIADVRRDGDKALYYFTQKFDGFTLNDDNLRVSQSEIDDALNKVSDDQLSALKMAANRIAAYHERQRPDDALWVDDDGVTLGWRWGAVDAVGIYVPGGKASYPSSVLMNAIPAKVAGVPRIAMVVPTPNNVMNPLVLAAAHISGVSEIFRIGGAHAVAALAYGTKNITAVDKIVGPGNAFVAEAKRQIFGRVGIDTIAGPSEILVVSDDKNNPSWIAADLLSQSEHDPDAQSIFITDNGDYANHVCRAIEEQLNGHSRADIARTAWENNGSVIIVNKLDEAPQIINKIAPEHLELAVDNPESLMENIRHAGAIFMGRHSPEAIGDYIAGPNHVLPTSGVARFASGLSTLDFMKRTSIIGCNAESLANIGPAADILAQGEGLESHGRSISIRLEQLNESPK</sequence>
<evidence type="ECO:0000256" key="9">
    <source>
        <dbReference type="PIRSR" id="PIRSR000099-4"/>
    </source>
</evidence>
<name>A0A1L3JBC1_9SPHN</name>
<feature type="binding site" evidence="5 8">
    <location>
        <position position="415"/>
    </location>
    <ligand>
        <name>substrate</name>
    </ligand>
</feature>
<dbReference type="PANTHER" id="PTHR21256:SF2">
    <property type="entry name" value="HISTIDINE BIOSYNTHESIS TRIFUNCTIONAL PROTEIN"/>
    <property type="match status" value="1"/>
</dbReference>
<dbReference type="HAMAP" id="MF_01024">
    <property type="entry name" value="HisD"/>
    <property type="match status" value="1"/>
</dbReference>
<comment type="pathway">
    <text evidence="5">Amino-acid biosynthesis; L-histidine biosynthesis; L-histidine from 5-phospho-alpha-D-ribose 1-diphosphate: step 9/9.</text>
</comment>
<keyword evidence="5" id="KW-0368">Histidine biosynthesis</keyword>
<feature type="binding site" evidence="5 8">
    <location>
        <position position="259"/>
    </location>
    <ligand>
        <name>substrate</name>
    </ligand>
</feature>
<dbReference type="SUPFAM" id="SSF53720">
    <property type="entry name" value="ALDH-like"/>
    <property type="match status" value="1"/>
</dbReference>
<dbReference type="GO" id="GO:0005829">
    <property type="term" value="C:cytosol"/>
    <property type="evidence" value="ECO:0007669"/>
    <property type="project" value="TreeGrafter"/>
</dbReference>
<feature type="active site" description="Proton acceptor" evidence="5 7">
    <location>
        <position position="328"/>
    </location>
</feature>
<evidence type="ECO:0000313" key="12">
    <source>
        <dbReference type="Proteomes" id="UP000242561"/>
    </source>
</evidence>
<feature type="active site" description="Proton acceptor" evidence="5 7">
    <location>
        <position position="327"/>
    </location>
</feature>
<evidence type="ECO:0000256" key="2">
    <source>
        <dbReference type="ARBA" id="ARBA00022723"/>
    </source>
</evidence>
<evidence type="ECO:0000256" key="5">
    <source>
        <dbReference type="HAMAP-Rule" id="MF_01024"/>
    </source>
</evidence>
<dbReference type="AlphaFoldDB" id="A0A1L3JBC1"/>
<dbReference type="Gene3D" id="1.20.5.1300">
    <property type="match status" value="1"/>
</dbReference>
<feature type="binding site" evidence="5 9">
    <location>
        <position position="361"/>
    </location>
    <ligand>
        <name>Zn(2+)</name>
        <dbReference type="ChEBI" id="CHEBI:29105"/>
    </ligand>
</feature>
<dbReference type="InterPro" id="IPR016161">
    <property type="entry name" value="Ald_DH/histidinol_DH"/>
</dbReference>
<comment type="similarity">
    <text evidence="1 5 6 10">Belongs to the histidinol dehydrogenase family.</text>
</comment>
<dbReference type="RefSeq" id="WP_072559084.1">
    <property type="nucleotide sequence ID" value="NZ_CP018154.1"/>
</dbReference>
<feature type="binding site" evidence="5 8">
    <location>
        <position position="262"/>
    </location>
    <ligand>
        <name>substrate</name>
    </ligand>
</feature>
<evidence type="ECO:0000256" key="7">
    <source>
        <dbReference type="PIRSR" id="PIRSR000099-1"/>
    </source>
</evidence>
<comment type="cofactor">
    <cofactor evidence="5 9">
        <name>Zn(2+)</name>
        <dbReference type="ChEBI" id="CHEBI:29105"/>
    </cofactor>
    <text evidence="5 9">Binds 1 zinc ion per subunit.</text>
</comment>
<keyword evidence="5" id="KW-0520">NAD</keyword>
<dbReference type="KEGG" id="sphl:LPB140_06075"/>
<dbReference type="GO" id="GO:0004399">
    <property type="term" value="F:histidinol dehydrogenase activity"/>
    <property type="evidence" value="ECO:0007669"/>
    <property type="project" value="UniProtKB-UniRule"/>
</dbReference>
<organism evidence="11 12">
    <name type="scientific">Sphingorhabdus lutea</name>
    <dbReference type="NCBI Taxonomy" id="1913578"/>
    <lineage>
        <taxon>Bacteria</taxon>
        <taxon>Pseudomonadati</taxon>
        <taxon>Pseudomonadota</taxon>
        <taxon>Alphaproteobacteria</taxon>
        <taxon>Sphingomonadales</taxon>
        <taxon>Sphingomonadaceae</taxon>
        <taxon>Sphingorhabdus</taxon>
    </lineage>
</organism>
<dbReference type="PANTHER" id="PTHR21256">
    <property type="entry name" value="HISTIDINOL DEHYDROGENASE HDH"/>
    <property type="match status" value="1"/>
</dbReference>